<keyword evidence="3" id="KW-1185">Reference proteome</keyword>
<dbReference type="Proteomes" id="UP000039046">
    <property type="component" value="Unassembled WGS sequence"/>
</dbReference>
<evidence type="ECO:0000313" key="2">
    <source>
        <dbReference type="EMBL" id="CEJ91401.1"/>
    </source>
</evidence>
<accession>A0A0A1T2J0</accession>
<proteinExistence type="predicted"/>
<dbReference type="OrthoDB" id="3889179at2759"/>
<reference evidence="2 3" key="1">
    <citation type="journal article" date="2015" name="Genome Announc.">
        <title>Draft Genome Sequence and Gene Annotation of the Entomopathogenic Fungus Verticillium hemipterigenum.</title>
        <authorList>
            <person name="Horn F."/>
            <person name="Habel A."/>
            <person name="Scharf D.H."/>
            <person name="Dworschak J."/>
            <person name="Brakhage A.A."/>
            <person name="Guthke R."/>
            <person name="Hertweck C."/>
            <person name="Linde J."/>
        </authorList>
    </citation>
    <scope>NUCLEOTIDE SEQUENCE [LARGE SCALE GENOMIC DNA]</scope>
</reference>
<organism evidence="2 3">
    <name type="scientific">[Torrubiella] hemipterigena</name>
    <dbReference type="NCBI Taxonomy" id="1531966"/>
    <lineage>
        <taxon>Eukaryota</taxon>
        <taxon>Fungi</taxon>
        <taxon>Dikarya</taxon>
        <taxon>Ascomycota</taxon>
        <taxon>Pezizomycotina</taxon>
        <taxon>Sordariomycetes</taxon>
        <taxon>Hypocreomycetidae</taxon>
        <taxon>Hypocreales</taxon>
        <taxon>Clavicipitaceae</taxon>
        <taxon>Clavicipitaceae incertae sedis</taxon>
        <taxon>'Torrubiella' clade</taxon>
    </lineage>
</organism>
<protein>
    <submittedName>
        <fullName evidence="2">Uncharacterized protein</fullName>
    </submittedName>
</protein>
<evidence type="ECO:0000256" key="1">
    <source>
        <dbReference type="SAM" id="MobiDB-lite"/>
    </source>
</evidence>
<sequence length="260" mass="29025">MDHLVHYYINNNSHCTFLEGKMPAVAKVRRRWGNHFAPYRPLRQPRYRRYYLRYLDLLTEPLHLGNPTPPATPNLGLLTAGSSSQADETHNRDYEYVRCHMFMPTHRPRLMYWKPGEGSIAIGPAISVIPHAVELRNDYGIILPAGMAVVVYNVHFRMIYYEDNDDVDDISGNIGLSGNIDVEPTPSIFARPAGGSIFAVPAQQSIFAPPARVSIFAAPAPAAEQVETDVTDESEAVLTEPAKDSGDNITNNTSEEDKME</sequence>
<evidence type="ECO:0000313" key="3">
    <source>
        <dbReference type="Proteomes" id="UP000039046"/>
    </source>
</evidence>
<feature type="compositionally biased region" description="Acidic residues" evidence="1">
    <location>
        <begin position="226"/>
        <end position="235"/>
    </location>
</feature>
<gene>
    <name evidence="2" type="ORF">VHEMI07117</name>
</gene>
<dbReference type="AlphaFoldDB" id="A0A0A1T2J0"/>
<dbReference type="HOGENOM" id="CLU_1070336_0_0_1"/>
<dbReference type="EMBL" id="CDHN01000003">
    <property type="protein sequence ID" value="CEJ91401.1"/>
    <property type="molecule type" value="Genomic_DNA"/>
</dbReference>
<name>A0A0A1T2J0_9HYPO</name>
<feature type="region of interest" description="Disordered" evidence="1">
    <location>
        <begin position="224"/>
        <end position="260"/>
    </location>
</feature>